<reference evidence="1" key="1">
    <citation type="submission" date="2022-08" db="EMBL/GenBank/DDBJ databases">
        <authorList>
            <person name="Deng Y."/>
            <person name="Han X.-F."/>
            <person name="Zhang Y.-Q."/>
        </authorList>
    </citation>
    <scope>NUCLEOTIDE SEQUENCE</scope>
    <source>
        <strain evidence="1">CPCC 203386</strain>
    </source>
</reference>
<dbReference type="InterPro" id="IPR035901">
    <property type="entry name" value="GIY-YIG_endonuc_sf"/>
</dbReference>
<gene>
    <name evidence="1" type="ORF">N1032_24700</name>
</gene>
<dbReference type="EMBL" id="JANLCJ010000283">
    <property type="protein sequence ID" value="MCS5736929.1"/>
    <property type="molecule type" value="Genomic_DNA"/>
</dbReference>
<accession>A0ABT2HAL3</accession>
<proteinExistence type="predicted"/>
<evidence type="ECO:0000313" key="1">
    <source>
        <dbReference type="EMBL" id="MCS5736929.1"/>
    </source>
</evidence>
<keyword evidence="2" id="KW-1185">Reference proteome</keyword>
<dbReference type="RefSeq" id="WP_259543160.1">
    <property type="nucleotide sequence ID" value="NZ_JANLCJ010000283.1"/>
</dbReference>
<evidence type="ECO:0000313" key="2">
    <source>
        <dbReference type="Proteomes" id="UP001165586"/>
    </source>
</evidence>
<sequence length="137" mass="15832">MPKYSDVEKLDKINTPQDIAANPKFGIYAYITDKDEIIYIGKDRGIDTHKRYRDHIAPSCYDDQAINKYIQTPGVAKRVRYMVLAICADEVEMNNLETIYILFYKALGQCRFNHAIDINGKLIDTLKERLGENLKIN</sequence>
<comment type="caution">
    <text evidence="1">The sequence shown here is derived from an EMBL/GenBank/DDBJ whole genome shotgun (WGS) entry which is preliminary data.</text>
</comment>
<evidence type="ECO:0008006" key="3">
    <source>
        <dbReference type="Google" id="ProtNLM"/>
    </source>
</evidence>
<dbReference type="SUPFAM" id="SSF82771">
    <property type="entry name" value="GIY-YIG endonuclease"/>
    <property type="match status" value="1"/>
</dbReference>
<organism evidence="1 2">
    <name type="scientific">Herbiconiux daphne</name>
    <dbReference type="NCBI Taxonomy" id="2970914"/>
    <lineage>
        <taxon>Bacteria</taxon>
        <taxon>Bacillati</taxon>
        <taxon>Actinomycetota</taxon>
        <taxon>Actinomycetes</taxon>
        <taxon>Micrococcales</taxon>
        <taxon>Microbacteriaceae</taxon>
        <taxon>Herbiconiux</taxon>
    </lineage>
</organism>
<dbReference type="Proteomes" id="UP001165586">
    <property type="component" value="Unassembled WGS sequence"/>
</dbReference>
<dbReference type="Gene3D" id="3.40.1440.10">
    <property type="entry name" value="GIY-YIG endonuclease"/>
    <property type="match status" value="1"/>
</dbReference>
<protein>
    <recommendedName>
        <fullName evidence="3">GIY-YIG domain-containing protein</fullName>
    </recommendedName>
</protein>
<name>A0ABT2HAL3_9MICO</name>